<evidence type="ECO:0000313" key="2">
    <source>
        <dbReference type="Proteomes" id="UP000076858"/>
    </source>
</evidence>
<gene>
    <name evidence="1" type="ORF">APZ42_020858</name>
</gene>
<sequence length="94" mass="10581">MPSVANCHYCDESIRQPLGNQVPLIANVVTSGSPSRSLFSIINSIRNQMANSNDSVLQGQDYLPHTTHFFDFFFILHLYRVANACQICRPILLL</sequence>
<protein>
    <submittedName>
        <fullName evidence="1">Uncharacterized protein</fullName>
    </submittedName>
</protein>
<reference evidence="1 2" key="1">
    <citation type="submission" date="2016-03" db="EMBL/GenBank/DDBJ databases">
        <title>EvidentialGene: Evidence-directed Construction of Genes on Genomes.</title>
        <authorList>
            <person name="Gilbert D.G."/>
            <person name="Choi J.-H."/>
            <person name="Mockaitis K."/>
            <person name="Colbourne J."/>
            <person name="Pfrender M."/>
        </authorList>
    </citation>
    <scope>NUCLEOTIDE SEQUENCE [LARGE SCALE GENOMIC DNA]</scope>
    <source>
        <strain evidence="1 2">Xinb3</strain>
        <tissue evidence="1">Complete organism</tissue>
    </source>
</reference>
<proteinExistence type="predicted"/>
<name>A0A164XFF4_9CRUS</name>
<organism evidence="1 2">
    <name type="scientific">Daphnia magna</name>
    <dbReference type="NCBI Taxonomy" id="35525"/>
    <lineage>
        <taxon>Eukaryota</taxon>
        <taxon>Metazoa</taxon>
        <taxon>Ecdysozoa</taxon>
        <taxon>Arthropoda</taxon>
        <taxon>Crustacea</taxon>
        <taxon>Branchiopoda</taxon>
        <taxon>Diplostraca</taxon>
        <taxon>Cladocera</taxon>
        <taxon>Anomopoda</taxon>
        <taxon>Daphniidae</taxon>
        <taxon>Daphnia</taxon>
    </lineage>
</organism>
<dbReference type="AlphaFoldDB" id="A0A164XFF4"/>
<dbReference type="EMBL" id="LRGB01001005">
    <property type="protein sequence ID" value="KZS14174.1"/>
    <property type="molecule type" value="Genomic_DNA"/>
</dbReference>
<keyword evidence="2" id="KW-1185">Reference proteome</keyword>
<comment type="caution">
    <text evidence="1">The sequence shown here is derived from an EMBL/GenBank/DDBJ whole genome shotgun (WGS) entry which is preliminary data.</text>
</comment>
<accession>A0A164XFF4</accession>
<dbReference type="Proteomes" id="UP000076858">
    <property type="component" value="Unassembled WGS sequence"/>
</dbReference>
<evidence type="ECO:0000313" key="1">
    <source>
        <dbReference type="EMBL" id="KZS14174.1"/>
    </source>
</evidence>